<evidence type="ECO:0000256" key="9">
    <source>
        <dbReference type="ARBA" id="ARBA00023136"/>
    </source>
</evidence>
<feature type="domain" description="Citrate transporter-like" evidence="11">
    <location>
        <begin position="4"/>
        <end position="318"/>
    </location>
</feature>
<accession>A0A919TZW8</accession>
<feature type="transmembrane region" description="Helical" evidence="10">
    <location>
        <begin position="115"/>
        <end position="139"/>
    </location>
</feature>
<sequence length="383" mass="39151">MPWWLVSVVVTVVVVATGALPADDARALAERTVPILVFLAALTVVAEMCAGAGVFTAAAELAALVGRGRRAALWLLVVLLATVSTAVLSLDTTAVLLTPVVITLARHTRTPPLPFALAVLALSNTASLLLPVSNLTNLLADHVLRAADVGFIGLMWAPALAAVLTTVAVLAVRDRHVLSGTYEVHPGRPAPDRPLLVVAAVVTGVMAAAFVAGLPVAPTALAAAAILMLATRLRRRPWPVPPSRLVPWRTLVVVAGLFAVVQTAHAHGLGALLADAAGHGHGAADLLRVAGVGAASSNAVNNLPAYLALEPATGGDPLRIAALLIGTGAGPLVTPWGSLATVLWWHRCRQVMLDVPAGTIVRQGLLLAPVVVVAATLALVAAH</sequence>
<evidence type="ECO:0000256" key="7">
    <source>
        <dbReference type="ARBA" id="ARBA00022849"/>
    </source>
</evidence>
<protein>
    <submittedName>
        <fullName evidence="12">Arsenic transport integral membrane protein ArsB</fullName>
    </submittedName>
</protein>
<dbReference type="PRINTS" id="PR00758">
    <property type="entry name" value="ARSENICPUMP"/>
</dbReference>
<feature type="transmembrane region" description="Helical" evidence="10">
    <location>
        <begin position="365"/>
        <end position="382"/>
    </location>
</feature>
<comment type="similarity">
    <text evidence="2">Belongs to the ArsB family.</text>
</comment>
<dbReference type="GO" id="GO:0005886">
    <property type="term" value="C:plasma membrane"/>
    <property type="evidence" value="ECO:0007669"/>
    <property type="project" value="UniProtKB-SubCell"/>
</dbReference>
<feature type="transmembrane region" description="Helical" evidence="10">
    <location>
        <begin position="197"/>
        <end position="230"/>
    </location>
</feature>
<keyword evidence="7" id="KW-0059">Arsenical resistance</keyword>
<evidence type="ECO:0000256" key="1">
    <source>
        <dbReference type="ARBA" id="ARBA00004651"/>
    </source>
</evidence>
<dbReference type="Pfam" id="PF03600">
    <property type="entry name" value="CitMHS"/>
    <property type="match status" value="1"/>
</dbReference>
<dbReference type="InterPro" id="IPR000802">
    <property type="entry name" value="Arsenical_pump_ArsB"/>
</dbReference>
<evidence type="ECO:0000256" key="10">
    <source>
        <dbReference type="SAM" id="Phobius"/>
    </source>
</evidence>
<evidence type="ECO:0000256" key="2">
    <source>
        <dbReference type="ARBA" id="ARBA00006433"/>
    </source>
</evidence>
<dbReference type="InterPro" id="IPR004680">
    <property type="entry name" value="Cit_transptr-like_dom"/>
</dbReference>
<feature type="transmembrane region" description="Helical" evidence="10">
    <location>
        <begin position="71"/>
        <end position="90"/>
    </location>
</feature>
<evidence type="ECO:0000256" key="4">
    <source>
        <dbReference type="ARBA" id="ARBA00022448"/>
    </source>
</evidence>
<feature type="transmembrane region" description="Helical" evidence="10">
    <location>
        <begin position="37"/>
        <end position="59"/>
    </location>
</feature>
<comment type="similarity">
    <text evidence="3">Belongs to the CitM (TC 2.A.11) transporter family.</text>
</comment>
<dbReference type="EMBL" id="BONK01000002">
    <property type="protein sequence ID" value="GIG19836.1"/>
    <property type="molecule type" value="Genomic_DNA"/>
</dbReference>
<dbReference type="PANTHER" id="PTHR43302">
    <property type="entry name" value="TRANSPORTER ARSB-RELATED"/>
    <property type="match status" value="1"/>
</dbReference>
<dbReference type="Proteomes" id="UP000632740">
    <property type="component" value="Unassembled WGS sequence"/>
</dbReference>
<evidence type="ECO:0000313" key="13">
    <source>
        <dbReference type="Proteomes" id="UP000632740"/>
    </source>
</evidence>
<evidence type="ECO:0000256" key="6">
    <source>
        <dbReference type="ARBA" id="ARBA00022692"/>
    </source>
</evidence>
<dbReference type="AlphaFoldDB" id="A0A919TZW8"/>
<evidence type="ECO:0000256" key="3">
    <source>
        <dbReference type="ARBA" id="ARBA00009843"/>
    </source>
</evidence>
<comment type="caution">
    <text evidence="12">The sequence shown here is derived from an EMBL/GenBank/DDBJ whole genome shotgun (WGS) entry which is preliminary data.</text>
</comment>
<keyword evidence="5" id="KW-1003">Cell membrane</keyword>
<keyword evidence="6 10" id="KW-0812">Transmembrane</keyword>
<evidence type="ECO:0000256" key="5">
    <source>
        <dbReference type="ARBA" id="ARBA00022475"/>
    </source>
</evidence>
<name>A0A919TZW8_9CELL</name>
<feature type="transmembrane region" description="Helical" evidence="10">
    <location>
        <begin position="151"/>
        <end position="172"/>
    </location>
</feature>
<dbReference type="GO" id="GO:0046685">
    <property type="term" value="P:response to arsenic-containing substance"/>
    <property type="evidence" value="ECO:0007669"/>
    <property type="project" value="UniProtKB-KW"/>
</dbReference>
<keyword evidence="4" id="KW-0813">Transport</keyword>
<feature type="transmembrane region" description="Helical" evidence="10">
    <location>
        <begin position="321"/>
        <end position="345"/>
    </location>
</feature>
<reference evidence="12" key="1">
    <citation type="submission" date="2021-01" db="EMBL/GenBank/DDBJ databases">
        <title>Whole genome shotgun sequence of Cellulomonas chitinilytica NBRC 110799.</title>
        <authorList>
            <person name="Komaki H."/>
            <person name="Tamura T."/>
        </authorList>
    </citation>
    <scope>NUCLEOTIDE SEQUENCE</scope>
    <source>
        <strain evidence="12">NBRC 110799</strain>
    </source>
</reference>
<proteinExistence type="inferred from homology"/>
<dbReference type="PANTHER" id="PTHR43302:SF5">
    <property type="entry name" value="TRANSPORTER ARSB-RELATED"/>
    <property type="match status" value="1"/>
</dbReference>
<keyword evidence="13" id="KW-1185">Reference proteome</keyword>
<evidence type="ECO:0000313" key="12">
    <source>
        <dbReference type="EMBL" id="GIG19836.1"/>
    </source>
</evidence>
<keyword evidence="8 10" id="KW-1133">Transmembrane helix</keyword>
<gene>
    <name evidence="12" type="primary">arsB2</name>
    <name evidence="12" type="ORF">Cch01nite_05600</name>
</gene>
<organism evidence="12 13">
    <name type="scientific">Cellulomonas chitinilytica</name>
    <dbReference type="NCBI Taxonomy" id="398759"/>
    <lineage>
        <taxon>Bacteria</taxon>
        <taxon>Bacillati</taxon>
        <taxon>Actinomycetota</taxon>
        <taxon>Actinomycetes</taxon>
        <taxon>Micrococcales</taxon>
        <taxon>Cellulomonadaceae</taxon>
        <taxon>Cellulomonas</taxon>
    </lineage>
</organism>
<evidence type="ECO:0000259" key="11">
    <source>
        <dbReference type="Pfam" id="PF03600"/>
    </source>
</evidence>
<keyword evidence="9 10" id="KW-0472">Membrane</keyword>
<dbReference type="GO" id="GO:0015105">
    <property type="term" value="F:arsenite transmembrane transporter activity"/>
    <property type="evidence" value="ECO:0007669"/>
    <property type="project" value="InterPro"/>
</dbReference>
<evidence type="ECO:0000256" key="8">
    <source>
        <dbReference type="ARBA" id="ARBA00022989"/>
    </source>
</evidence>
<comment type="subcellular location">
    <subcellularLocation>
        <location evidence="1">Cell membrane</location>
        <topology evidence="1">Multi-pass membrane protein</topology>
    </subcellularLocation>
</comment>